<organism evidence="1 2">
    <name type="scientific">Folsomia candida</name>
    <name type="common">Springtail</name>
    <dbReference type="NCBI Taxonomy" id="158441"/>
    <lineage>
        <taxon>Eukaryota</taxon>
        <taxon>Metazoa</taxon>
        <taxon>Ecdysozoa</taxon>
        <taxon>Arthropoda</taxon>
        <taxon>Hexapoda</taxon>
        <taxon>Collembola</taxon>
        <taxon>Entomobryomorpha</taxon>
        <taxon>Isotomoidea</taxon>
        <taxon>Isotomidae</taxon>
        <taxon>Proisotominae</taxon>
        <taxon>Folsomia</taxon>
    </lineage>
</organism>
<accession>A0A226D9Z4</accession>
<protein>
    <submittedName>
        <fullName evidence="1">Uncharacterized protein</fullName>
    </submittedName>
</protein>
<gene>
    <name evidence="1" type="ORF">Fcan01_22790</name>
</gene>
<evidence type="ECO:0000313" key="2">
    <source>
        <dbReference type="Proteomes" id="UP000198287"/>
    </source>
</evidence>
<keyword evidence="2" id="KW-1185">Reference proteome</keyword>
<proteinExistence type="predicted"/>
<name>A0A226D9Z4_FOLCA</name>
<evidence type="ECO:0000313" key="1">
    <source>
        <dbReference type="EMBL" id="OXA42362.1"/>
    </source>
</evidence>
<sequence>MDAYLEKLLRQRLANDHMVDQQLEFFIQNDAFNRLVFPAMEFDGNGYRYFSDNEADLSEKTSYYLRRDAPHLRPRNTCQPVKFGRYIMCAPAAEGGDSAEYFDGYWCKRAIGVEYHTRRTSNPSTLITMYDGSDTVVGMTNSSNIFLVNNGRKQFTGGDKDDTFILNATTFTGQHAGGGGTNLFQLSDEMSPQSVVNVDLNMGTLLMNAQGVSVQDFQVFGGRKNLQEIITAGCSTLGIFGNGGGDRITIPTIPACNHSINVDLVRGTSVFSFTEVGTFIYSVANESGQIPNSVDIKNFHEEGLHSIRLLFGFDEYTDMVLMNDQLEIKSTGGNLRVNNFSELGPDHSYHAQPFISSNDNLTSVVISSNGEVHIIYNHSISTTGGIMAKPFGYWTFYLNASAEGVSGWNNNDTFVVGRNAFRGSINGGLGSNDHLILEQDYFQGSTLNIDMNTGKISNQGISLISFYNIESLTGRPGSQDLIKAGCLARWINSRYAPTKALSNIVDIGYDELCSFQIAIRLEENSKLNNNADNGTFMYILPLQPNIELNLVFSENATHIVYFEFGARDIHTSSISSDNETLFIFDSRKVQISIPVHLPPLNESFPDEVRYFESPHIFTNESGLVRVSPEQNIYFNISEKTDEIIGSPFMQNIFTIHKPLGYGQGGDAKDVYFLIGEDFSGHLNGMGDSNLLVLDQNYTSGIPSHDDMVLIDFTKRGNSPIIFENIQEFLGRSRKTEAIFAHCDTTFIDGMQGFGDSSMDVITFSADDCTYKTTIMVHNFTVIDNYGLKGDFVYSITKIWGF</sequence>
<dbReference type="AlphaFoldDB" id="A0A226D9Z4"/>
<dbReference type="EMBL" id="LNIX01000026">
    <property type="protein sequence ID" value="OXA42362.1"/>
    <property type="molecule type" value="Genomic_DNA"/>
</dbReference>
<dbReference type="Proteomes" id="UP000198287">
    <property type="component" value="Unassembled WGS sequence"/>
</dbReference>
<comment type="caution">
    <text evidence="1">The sequence shown here is derived from an EMBL/GenBank/DDBJ whole genome shotgun (WGS) entry which is preliminary data.</text>
</comment>
<reference evidence="1 2" key="1">
    <citation type="submission" date="2015-12" db="EMBL/GenBank/DDBJ databases">
        <title>The genome of Folsomia candida.</title>
        <authorList>
            <person name="Faddeeva A."/>
            <person name="Derks M.F."/>
            <person name="Anvar Y."/>
            <person name="Smit S."/>
            <person name="Van Straalen N."/>
            <person name="Roelofs D."/>
        </authorList>
    </citation>
    <scope>NUCLEOTIDE SEQUENCE [LARGE SCALE GENOMIC DNA]</scope>
    <source>
        <strain evidence="1 2">VU population</strain>
        <tissue evidence="1">Whole body</tissue>
    </source>
</reference>